<organism evidence="1 2">
    <name type="scientific">Solidesulfovibrio magneticus (strain ATCC 700980 / DSM 13731 / RS-1)</name>
    <name type="common">Desulfovibrio magneticus</name>
    <dbReference type="NCBI Taxonomy" id="573370"/>
    <lineage>
        <taxon>Bacteria</taxon>
        <taxon>Pseudomonadati</taxon>
        <taxon>Thermodesulfobacteriota</taxon>
        <taxon>Desulfovibrionia</taxon>
        <taxon>Desulfovibrionales</taxon>
        <taxon>Desulfovibrionaceae</taxon>
        <taxon>Solidesulfovibrio</taxon>
    </lineage>
</organism>
<reference evidence="1 2" key="1">
    <citation type="journal article" date="2009" name="Genome Res.">
        <title>Whole genome sequence of Desulfovibrio magneticus strain RS-1 revealed common gene clusters in magnetotactic bacteria.</title>
        <authorList>
            <person name="Nakazawa H."/>
            <person name="Arakaki A."/>
            <person name="Narita-Yamada S."/>
            <person name="Yashiro I."/>
            <person name="Jinno K."/>
            <person name="Aoki N."/>
            <person name="Tsuruyama A."/>
            <person name="Okamura Y."/>
            <person name="Tanikawa S."/>
            <person name="Fujita N."/>
            <person name="Takeyama H."/>
            <person name="Matsunaga T."/>
        </authorList>
    </citation>
    <scope>NUCLEOTIDE SEQUENCE [LARGE SCALE GENOMIC DNA]</scope>
    <source>
        <strain evidence="2">ATCC 700980 / DSM 13731 / RS-1</strain>
    </source>
</reference>
<dbReference type="AlphaFoldDB" id="C4XJD6"/>
<dbReference type="OrthoDB" id="5459810at2"/>
<dbReference type="RefSeq" id="WP_015861838.1">
    <property type="nucleotide sequence ID" value="NC_012796.1"/>
</dbReference>
<sequence length="141" mass="15157">MGFEFFTDEIKPAIGPITGPTVSISMRRGQVSFSAAASTLMKLKTGKTFIAIGYDKDNNLLGFKVASKKEQGMAPVEELKVYATGTSVDVIYAFSTLDKIPAIPRDGSYKYLVSEGEAGVFFVDLGKGKKNPKAKSKAKGF</sequence>
<gene>
    <name evidence="1" type="ordered locus">DMR_31950</name>
</gene>
<dbReference type="Proteomes" id="UP000009071">
    <property type="component" value="Chromosome"/>
</dbReference>
<evidence type="ECO:0000313" key="2">
    <source>
        <dbReference type="Proteomes" id="UP000009071"/>
    </source>
</evidence>
<dbReference type="KEGG" id="dma:DMR_31950"/>
<evidence type="ECO:0000313" key="1">
    <source>
        <dbReference type="EMBL" id="BAH76686.1"/>
    </source>
</evidence>
<dbReference type="HOGENOM" id="CLU_1822263_0_0_7"/>
<name>C4XJD6_SOLM1</name>
<proteinExistence type="predicted"/>
<accession>C4XJD6</accession>
<dbReference type="STRING" id="573370.DMR_31950"/>
<dbReference type="EMBL" id="AP010904">
    <property type="protein sequence ID" value="BAH76686.1"/>
    <property type="molecule type" value="Genomic_DNA"/>
</dbReference>
<protein>
    <submittedName>
        <fullName evidence="1">Uncharacterized protein</fullName>
    </submittedName>
</protein>
<keyword evidence="2" id="KW-1185">Reference proteome</keyword>